<dbReference type="EMBL" id="KN822983">
    <property type="protein sequence ID" value="KIO29442.1"/>
    <property type="molecule type" value="Genomic_DNA"/>
</dbReference>
<name>A0A0C3M706_9AGAM</name>
<sequence length="81" mass="9049">MPERHAPLNSNVALGRTKRVSAEGPNVMVRFSTAEKLYEYQPPWQSSSGGEQRAERGKGRQNSNARVDITNSDVRLSEYGQ</sequence>
<evidence type="ECO:0000313" key="3">
    <source>
        <dbReference type="Proteomes" id="UP000054248"/>
    </source>
</evidence>
<keyword evidence="3" id="KW-1185">Reference proteome</keyword>
<protein>
    <submittedName>
        <fullName evidence="2">Uncharacterized protein</fullName>
    </submittedName>
</protein>
<gene>
    <name evidence="2" type="ORF">M407DRAFT_170055</name>
</gene>
<evidence type="ECO:0000313" key="2">
    <source>
        <dbReference type="EMBL" id="KIO29442.1"/>
    </source>
</evidence>
<feature type="region of interest" description="Disordered" evidence="1">
    <location>
        <begin position="1"/>
        <end position="20"/>
    </location>
</feature>
<dbReference type="AlphaFoldDB" id="A0A0C3M706"/>
<feature type="region of interest" description="Disordered" evidence="1">
    <location>
        <begin position="41"/>
        <end position="81"/>
    </location>
</feature>
<accession>A0A0C3M706</accession>
<evidence type="ECO:0000256" key="1">
    <source>
        <dbReference type="SAM" id="MobiDB-lite"/>
    </source>
</evidence>
<reference evidence="3" key="2">
    <citation type="submission" date="2015-01" db="EMBL/GenBank/DDBJ databases">
        <title>Evolutionary Origins and Diversification of the Mycorrhizal Mutualists.</title>
        <authorList>
            <consortium name="DOE Joint Genome Institute"/>
            <consortium name="Mycorrhizal Genomics Consortium"/>
            <person name="Kohler A."/>
            <person name="Kuo A."/>
            <person name="Nagy L.G."/>
            <person name="Floudas D."/>
            <person name="Copeland A."/>
            <person name="Barry K.W."/>
            <person name="Cichocki N."/>
            <person name="Veneault-Fourrey C."/>
            <person name="LaButti K."/>
            <person name="Lindquist E.A."/>
            <person name="Lipzen A."/>
            <person name="Lundell T."/>
            <person name="Morin E."/>
            <person name="Murat C."/>
            <person name="Riley R."/>
            <person name="Ohm R."/>
            <person name="Sun H."/>
            <person name="Tunlid A."/>
            <person name="Henrissat B."/>
            <person name="Grigoriev I.V."/>
            <person name="Hibbett D.S."/>
            <person name="Martin F."/>
        </authorList>
    </citation>
    <scope>NUCLEOTIDE SEQUENCE [LARGE SCALE GENOMIC DNA]</scope>
    <source>
        <strain evidence="3">MUT 4182</strain>
    </source>
</reference>
<reference evidence="2 3" key="1">
    <citation type="submission" date="2014-04" db="EMBL/GenBank/DDBJ databases">
        <authorList>
            <consortium name="DOE Joint Genome Institute"/>
            <person name="Kuo A."/>
            <person name="Girlanda M."/>
            <person name="Perotto S."/>
            <person name="Kohler A."/>
            <person name="Nagy L.G."/>
            <person name="Floudas D."/>
            <person name="Copeland A."/>
            <person name="Barry K.W."/>
            <person name="Cichocki N."/>
            <person name="Veneault-Fourrey C."/>
            <person name="LaButti K."/>
            <person name="Lindquist E.A."/>
            <person name="Lipzen A."/>
            <person name="Lundell T."/>
            <person name="Morin E."/>
            <person name="Murat C."/>
            <person name="Sun H."/>
            <person name="Tunlid A."/>
            <person name="Henrissat B."/>
            <person name="Grigoriev I.V."/>
            <person name="Hibbett D.S."/>
            <person name="Martin F."/>
            <person name="Nordberg H.P."/>
            <person name="Cantor M.N."/>
            <person name="Hua S.X."/>
        </authorList>
    </citation>
    <scope>NUCLEOTIDE SEQUENCE [LARGE SCALE GENOMIC DNA]</scope>
    <source>
        <strain evidence="2 3">MUT 4182</strain>
    </source>
</reference>
<proteinExistence type="predicted"/>
<feature type="compositionally biased region" description="Polar residues" evidence="1">
    <location>
        <begin position="60"/>
        <end position="81"/>
    </location>
</feature>
<organism evidence="2 3">
    <name type="scientific">Tulasnella calospora MUT 4182</name>
    <dbReference type="NCBI Taxonomy" id="1051891"/>
    <lineage>
        <taxon>Eukaryota</taxon>
        <taxon>Fungi</taxon>
        <taxon>Dikarya</taxon>
        <taxon>Basidiomycota</taxon>
        <taxon>Agaricomycotina</taxon>
        <taxon>Agaricomycetes</taxon>
        <taxon>Cantharellales</taxon>
        <taxon>Tulasnellaceae</taxon>
        <taxon>Tulasnella</taxon>
    </lineage>
</organism>
<dbReference type="HOGENOM" id="CLU_2575613_0_0_1"/>
<dbReference type="Proteomes" id="UP000054248">
    <property type="component" value="Unassembled WGS sequence"/>
</dbReference>